<dbReference type="PATRIC" id="fig|1392998.3.peg.1437"/>
<proteinExistence type="predicted"/>
<dbReference type="EMBL" id="JMIY01000003">
    <property type="protein sequence ID" value="KCZ72029.1"/>
    <property type="molecule type" value="Genomic_DNA"/>
</dbReference>
<dbReference type="RefSeq" id="WP_048090052.1">
    <property type="nucleotide sequence ID" value="NZ_JMIY01000003.1"/>
</dbReference>
<evidence type="ECO:0000313" key="2">
    <source>
        <dbReference type="Proteomes" id="UP000027153"/>
    </source>
</evidence>
<keyword evidence="2" id="KW-1185">Reference proteome</keyword>
<reference evidence="1 2" key="1">
    <citation type="journal article" date="2013" name="Nature">
        <title>Anaerobic oxidation of methane coupled to nitrate reduction in a novel archaeal lineage.</title>
        <authorList>
            <person name="Haroon M.F."/>
            <person name="Hu S."/>
            <person name="Shi Y."/>
            <person name="Imelfort M."/>
            <person name="Keller J."/>
            <person name="Hugenholtz P."/>
            <person name="Yuan Z."/>
            <person name="Tyson G.W."/>
        </authorList>
    </citation>
    <scope>NUCLEOTIDE SEQUENCE [LARGE SCALE GENOMIC DNA]</scope>
    <source>
        <strain evidence="1 2">ANME-2d</strain>
    </source>
</reference>
<dbReference type="OrthoDB" id="147718at2157"/>
<accession>A0A062V8F0</accession>
<gene>
    <name evidence="1" type="ORF">ANME2D_01429</name>
</gene>
<dbReference type="Pfam" id="PF11855">
    <property type="entry name" value="DUF3375"/>
    <property type="match status" value="1"/>
</dbReference>
<dbReference type="Proteomes" id="UP000027153">
    <property type="component" value="Unassembled WGS sequence"/>
</dbReference>
<sequence length="478" mass="56658">MDHDIIKYLRDHNPTVRLLRLDNAPLIISFLFQEFKKNNRIVISNTQLITGLSDYLYNLKQSYGEDAYPGTAQNYLDKWSNDGFLRKYYTPNSDEPVFELTPATEKALDWIKDLDKKEFVGTESRLLKIFDILKEIVYKSSDDPDIRLEELERQKQDIEREIEKIQSGNIDRLNETQIKERFFDFHDTARKLLSDFRQIEYNFRELDRSVREKQVNSNLKKGKLLEDIFKVQDLIWDTDQGRSFKAFWEFLMSRHKQDELSELIEAVVNLPEIQKVKQDDFIERIKVNLIDAGDKVNKTNHHLIEQLRKYLDDRTYLENKRIVEIIVGIKSLAIQVKDNPPKNRDFLLLDDRPGIELIMERPLFNVRKNTEIKNIEFEEGYAGSIDTDALYKQLYIDQEELKIKIREMLKFNSQVTLKQITEIYPVEKGLSEIITYLNIASKDKKSFIDDTVIEKITISNKETNKYFEIQVPQVIFCK</sequence>
<name>A0A062V8F0_9EURY</name>
<comment type="caution">
    <text evidence="1">The sequence shown here is derived from an EMBL/GenBank/DDBJ whole genome shotgun (WGS) entry which is preliminary data.</text>
</comment>
<protein>
    <submittedName>
        <fullName evidence="1">Signal transduction protein</fullName>
    </submittedName>
</protein>
<dbReference type="InterPro" id="IPR021804">
    <property type="entry name" value="DUF3375"/>
</dbReference>
<dbReference type="AlphaFoldDB" id="A0A062V8F0"/>
<evidence type="ECO:0000313" key="1">
    <source>
        <dbReference type="EMBL" id="KCZ72029.1"/>
    </source>
</evidence>
<organism evidence="1 2">
    <name type="scientific">Candidatus Methanoperedens nitratireducens</name>
    <dbReference type="NCBI Taxonomy" id="1392998"/>
    <lineage>
        <taxon>Archaea</taxon>
        <taxon>Methanobacteriati</taxon>
        <taxon>Methanobacteriota</taxon>
        <taxon>Stenosarchaea group</taxon>
        <taxon>Methanomicrobia</taxon>
        <taxon>Methanosarcinales</taxon>
        <taxon>ANME-2 cluster</taxon>
        <taxon>Candidatus Methanoperedentaceae</taxon>
        <taxon>Candidatus Methanoperedens</taxon>
    </lineage>
</organism>